<dbReference type="AlphaFoldDB" id="A0A182UHY3"/>
<accession>A0A182UHY3</accession>
<feature type="compositionally biased region" description="Acidic residues" evidence="1">
    <location>
        <begin position="151"/>
        <end position="177"/>
    </location>
</feature>
<dbReference type="VEuPathDB" id="VectorBase:AMEC020731"/>
<dbReference type="STRING" id="34690.A0A182UHY3"/>
<feature type="compositionally biased region" description="Gly residues" evidence="1">
    <location>
        <begin position="186"/>
        <end position="197"/>
    </location>
</feature>
<reference evidence="2" key="2">
    <citation type="submission" date="2020-05" db="UniProtKB">
        <authorList>
            <consortium name="EnsemblMetazoa"/>
        </authorList>
    </citation>
    <scope>IDENTIFICATION</scope>
    <source>
        <strain evidence="2">CM1001059</strain>
    </source>
</reference>
<dbReference type="Proteomes" id="UP000075902">
    <property type="component" value="Unassembled WGS sequence"/>
</dbReference>
<reference evidence="3" key="1">
    <citation type="submission" date="2014-01" db="EMBL/GenBank/DDBJ databases">
        <title>The Genome Sequence of Anopheles melas CM1001059_A (V2).</title>
        <authorList>
            <consortium name="The Broad Institute Genomics Platform"/>
            <person name="Neafsey D.E."/>
            <person name="Besansky N."/>
            <person name="Howell P."/>
            <person name="Walton C."/>
            <person name="Young S.K."/>
            <person name="Zeng Q."/>
            <person name="Gargeya S."/>
            <person name="Fitzgerald M."/>
            <person name="Haas B."/>
            <person name="Abouelleil A."/>
            <person name="Allen A.W."/>
            <person name="Alvarado L."/>
            <person name="Arachchi H.M."/>
            <person name="Berlin A.M."/>
            <person name="Chapman S.B."/>
            <person name="Gainer-Dewar J."/>
            <person name="Goldberg J."/>
            <person name="Griggs A."/>
            <person name="Gujja S."/>
            <person name="Hansen M."/>
            <person name="Howarth C."/>
            <person name="Imamovic A."/>
            <person name="Ireland A."/>
            <person name="Larimer J."/>
            <person name="McCowan C."/>
            <person name="Murphy C."/>
            <person name="Pearson M."/>
            <person name="Poon T.W."/>
            <person name="Priest M."/>
            <person name="Roberts A."/>
            <person name="Saif S."/>
            <person name="Shea T."/>
            <person name="Sisk P."/>
            <person name="Sykes S."/>
            <person name="Wortman J."/>
            <person name="Nusbaum C."/>
            <person name="Birren B."/>
        </authorList>
    </citation>
    <scope>NUCLEOTIDE SEQUENCE [LARGE SCALE GENOMIC DNA]</scope>
    <source>
        <strain evidence="3">CM1001059</strain>
    </source>
</reference>
<organism evidence="2 3">
    <name type="scientific">Anopheles melas</name>
    <dbReference type="NCBI Taxonomy" id="34690"/>
    <lineage>
        <taxon>Eukaryota</taxon>
        <taxon>Metazoa</taxon>
        <taxon>Ecdysozoa</taxon>
        <taxon>Arthropoda</taxon>
        <taxon>Hexapoda</taxon>
        <taxon>Insecta</taxon>
        <taxon>Pterygota</taxon>
        <taxon>Neoptera</taxon>
        <taxon>Endopterygota</taxon>
        <taxon>Diptera</taxon>
        <taxon>Nematocera</taxon>
        <taxon>Culicoidea</taxon>
        <taxon>Culicidae</taxon>
        <taxon>Anophelinae</taxon>
        <taxon>Anopheles</taxon>
    </lineage>
</organism>
<name>A0A182UHY3_9DIPT</name>
<keyword evidence="3" id="KW-1185">Reference proteome</keyword>
<dbReference type="EnsemblMetazoa" id="AMEC020731-RA">
    <property type="protein sequence ID" value="AMEC020731-PA"/>
    <property type="gene ID" value="AMEC020731"/>
</dbReference>
<evidence type="ECO:0000256" key="1">
    <source>
        <dbReference type="SAM" id="MobiDB-lite"/>
    </source>
</evidence>
<evidence type="ECO:0000313" key="3">
    <source>
        <dbReference type="Proteomes" id="UP000075902"/>
    </source>
</evidence>
<feature type="region of interest" description="Disordered" evidence="1">
    <location>
        <begin position="144"/>
        <end position="208"/>
    </location>
</feature>
<proteinExistence type="predicted"/>
<evidence type="ECO:0000313" key="2">
    <source>
        <dbReference type="EnsemblMetazoa" id="AMEC020731-PA"/>
    </source>
</evidence>
<sequence length="208" mass="23049">MNNIGLLYSLQVVSPYEALQFPLADNIFEDMLRSMPSDHLDNDCLSKLTGRNGLPFRRPLHRNNNVLLRVNSSVNLAPASLGLNNQNALSSNTSTATTLSATETDLEDFDDEDLMLAKRREQELIMQRLLNSRNESQQYEIVPPSAKPMLDDEEDAIDDEETDTGESLFVEEDDPNDPEWHDRPAGRGGAGASGSGPGNARVRMFGSR</sequence>
<protein>
    <submittedName>
        <fullName evidence="2">Uncharacterized protein</fullName>
    </submittedName>
</protein>